<gene>
    <name evidence="1" type="ORF">F5144DRAFT_553431</name>
</gene>
<protein>
    <submittedName>
        <fullName evidence="1">Uncharacterized protein</fullName>
    </submittedName>
</protein>
<dbReference type="Proteomes" id="UP000724584">
    <property type="component" value="Unassembled WGS sequence"/>
</dbReference>
<organism evidence="1 2">
    <name type="scientific">Chaetomium tenue</name>
    <dbReference type="NCBI Taxonomy" id="1854479"/>
    <lineage>
        <taxon>Eukaryota</taxon>
        <taxon>Fungi</taxon>
        <taxon>Dikarya</taxon>
        <taxon>Ascomycota</taxon>
        <taxon>Pezizomycotina</taxon>
        <taxon>Sordariomycetes</taxon>
        <taxon>Sordariomycetidae</taxon>
        <taxon>Sordariales</taxon>
        <taxon>Chaetomiaceae</taxon>
        <taxon>Chaetomium</taxon>
    </lineage>
</organism>
<name>A0ACB7PNK9_9PEZI</name>
<reference evidence="1 2" key="1">
    <citation type="journal article" date="2021" name="Nat. Commun.">
        <title>Genetic determinants of endophytism in the Arabidopsis root mycobiome.</title>
        <authorList>
            <person name="Mesny F."/>
            <person name="Miyauchi S."/>
            <person name="Thiergart T."/>
            <person name="Pickel B."/>
            <person name="Atanasova L."/>
            <person name="Karlsson M."/>
            <person name="Huettel B."/>
            <person name="Barry K.W."/>
            <person name="Haridas S."/>
            <person name="Chen C."/>
            <person name="Bauer D."/>
            <person name="Andreopoulos W."/>
            <person name="Pangilinan J."/>
            <person name="LaButti K."/>
            <person name="Riley R."/>
            <person name="Lipzen A."/>
            <person name="Clum A."/>
            <person name="Drula E."/>
            <person name="Henrissat B."/>
            <person name="Kohler A."/>
            <person name="Grigoriev I.V."/>
            <person name="Martin F.M."/>
            <person name="Hacquard S."/>
        </authorList>
    </citation>
    <scope>NUCLEOTIDE SEQUENCE [LARGE SCALE GENOMIC DNA]</scope>
    <source>
        <strain evidence="1 2">MPI-SDFR-AT-0079</strain>
    </source>
</reference>
<sequence>MHSLTVLSALAGASLALAQPLEAPAAQITAAPDARLVKPALALARRQAGSKECSSKADEIWSDQPELAISDSLALWMMSQAEQFQTLEIDDPKYISGVCSAAFQTSIDAPAPIASAYSSFVSESISWASKVKPTVTSLAQSCGSELSAGLELVLATDFDTCTSLYDAYIDAAMAFASTVGNTSVSPTESRTSGSGPTETGAPNNDSDDADNSGNSDDSTDGETTSSSTGAAPRETGFAVAAAAVVAVAGAMVAL</sequence>
<keyword evidence="2" id="KW-1185">Reference proteome</keyword>
<proteinExistence type="predicted"/>
<accession>A0ACB7PNK9</accession>
<evidence type="ECO:0000313" key="1">
    <source>
        <dbReference type="EMBL" id="KAH6649558.1"/>
    </source>
</evidence>
<comment type="caution">
    <text evidence="1">The sequence shown here is derived from an EMBL/GenBank/DDBJ whole genome shotgun (WGS) entry which is preliminary data.</text>
</comment>
<dbReference type="EMBL" id="JAGIZQ010000001">
    <property type="protein sequence ID" value="KAH6649558.1"/>
    <property type="molecule type" value="Genomic_DNA"/>
</dbReference>
<evidence type="ECO:0000313" key="2">
    <source>
        <dbReference type="Proteomes" id="UP000724584"/>
    </source>
</evidence>